<dbReference type="PANTHER" id="PTHR47706:SF9">
    <property type="entry name" value="NMRA-LIKE DOMAIN-CONTAINING PROTEIN-RELATED"/>
    <property type="match status" value="1"/>
</dbReference>
<dbReference type="Proteomes" id="UP000325780">
    <property type="component" value="Unassembled WGS sequence"/>
</dbReference>
<dbReference type="OrthoDB" id="5283654at2759"/>
<protein>
    <recommendedName>
        <fullName evidence="3">NmrA-like domain-containing protein</fullName>
    </recommendedName>
</protein>
<evidence type="ECO:0000256" key="2">
    <source>
        <dbReference type="ARBA" id="ARBA00023002"/>
    </source>
</evidence>
<dbReference type="SUPFAM" id="SSF51735">
    <property type="entry name" value="NAD(P)-binding Rossmann-fold domains"/>
    <property type="match status" value="1"/>
</dbReference>
<dbReference type="Gene3D" id="3.40.50.720">
    <property type="entry name" value="NAD(P)-binding Rossmann-like Domain"/>
    <property type="match status" value="1"/>
</dbReference>
<dbReference type="PANTHER" id="PTHR47706">
    <property type="entry name" value="NMRA-LIKE FAMILY PROTEIN"/>
    <property type="match status" value="1"/>
</dbReference>
<feature type="domain" description="NmrA-like" evidence="3">
    <location>
        <begin position="4"/>
        <end position="230"/>
    </location>
</feature>
<reference evidence="4 5" key="1">
    <citation type="submission" date="2019-04" db="EMBL/GenBank/DDBJ databases">
        <title>Friends and foes A comparative genomics study of 23 Aspergillus species from section Flavi.</title>
        <authorList>
            <consortium name="DOE Joint Genome Institute"/>
            <person name="Kjaerbolling I."/>
            <person name="Vesth T."/>
            <person name="Frisvad J.C."/>
            <person name="Nybo J.L."/>
            <person name="Theobald S."/>
            <person name="Kildgaard S."/>
            <person name="Isbrandt T."/>
            <person name="Kuo A."/>
            <person name="Sato A."/>
            <person name="Lyhne E.K."/>
            <person name="Kogle M.E."/>
            <person name="Wiebenga A."/>
            <person name="Kun R.S."/>
            <person name="Lubbers R.J."/>
            <person name="Makela M.R."/>
            <person name="Barry K."/>
            <person name="Chovatia M."/>
            <person name="Clum A."/>
            <person name="Daum C."/>
            <person name="Haridas S."/>
            <person name="He G."/>
            <person name="LaButti K."/>
            <person name="Lipzen A."/>
            <person name="Mondo S."/>
            <person name="Riley R."/>
            <person name="Salamov A."/>
            <person name="Simmons B.A."/>
            <person name="Magnuson J.K."/>
            <person name="Henrissat B."/>
            <person name="Mortensen U.H."/>
            <person name="Larsen T.O."/>
            <person name="Devries R.P."/>
            <person name="Grigoriev I.V."/>
            <person name="Machida M."/>
            <person name="Baker S.E."/>
            <person name="Andersen M.R."/>
        </authorList>
    </citation>
    <scope>NUCLEOTIDE SEQUENCE [LARGE SCALE GENOMIC DNA]</scope>
    <source>
        <strain evidence="4 5">IBT 18842</strain>
    </source>
</reference>
<name>A0A5N6U168_ASPAV</name>
<organism evidence="4 5">
    <name type="scientific">Aspergillus avenaceus</name>
    <dbReference type="NCBI Taxonomy" id="36643"/>
    <lineage>
        <taxon>Eukaryota</taxon>
        <taxon>Fungi</taxon>
        <taxon>Dikarya</taxon>
        <taxon>Ascomycota</taxon>
        <taxon>Pezizomycotina</taxon>
        <taxon>Eurotiomycetes</taxon>
        <taxon>Eurotiomycetidae</taxon>
        <taxon>Eurotiales</taxon>
        <taxon>Aspergillaceae</taxon>
        <taxon>Aspergillus</taxon>
        <taxon>Aspergillus subgen. Circumdati</taxon>
    </lineage>
</organism>
<accession>A0A5N6U168</accession>
<gene>
    <name evidence="4" type="ORF">BDV25DRAFT_170511</name>
</gene>
<evidence type="ECO:0000313" key="5">
    <source>
        <dbReference type="Proteomes" id="UP000325780"/>
    </source>
</evidence>
<keyword evidence="1" id="KW-0521">NADP</keyword>
<proteinExistence type="predicted"/>
<keyword evidence="2" id="KW-0560">Oxidoreductase</keyword>
<sequence length="309" mass="34179">MTFNRIAVYGHRGFVGSRVVPALIASGAPITVLHRSSSDTSNLPDHVRKVEVDVFDEDALVGALQDIDIVISLVGDEGTDRQYGFVKAIPRTNVQLFSPSDFCLRYCEQGMRMPCMKAKAKVEKASKDAGIPTSVVHVGNFAEFTLSTLAVGVDLQNNMVVFTGNSASERVTMCTKDYVAAAYVDIFTSRPIHTIQNRTITLSELAPTGMDIAAIMKEKNGRDPSIVTRSLQEVNQTIEDCISAESNLAVPSYCRKMWGTGEMMKMLPDDLWEVKDYKKASLEDLVLGGRLESYRTLPDHVLEYLRKML</sequence>
<dbReference type="InterPro" id="IPR051609">
    <property type="entry name" value="NmrA/Isoflavone_reductase-like"/>
</dbReference>
<dbReference type="AlphaFoldDB" id="A0A5N6U168"/>
<evidence type="ECO:0000259" key="3">
    <source>
        <dbReference type="Pfam" id="PF05368"/>
    </source>
</evidence>
<dbReference type="InterPro" id="IPR008030">
    <property type="entry name" value="NmrA-like"/>
</dbReference>
<dbReference type="Pfam" id="PF05368">
    <property type="entry name" value="NmrA"/>
    <property type="match status" value="1"/>
</dbReference>
<dbReference type="GO" id="GO:0016491">
    <property type="term" value="F:oxidoreductase activity"/>
    <property type="evidence" value="ECO:0007669"/>
    <property type="project" value="UniProtKB-KW"/>
</dbReference>
<evidence type="ECO:0000313" key="4">
    <source>
        <dbReference type="EMBL" id="KAE8152376.1"/>
    </source>
</evidence>
<evidence type="ECO:0000256" key="1">
    <source>
        <dbReference type="ARBA" id="ARBA00022857"/>
    </source>
</evidence>
<keyword evidence="5" id="KW-1185">Reference proteome</keyword>
<dbReference type="EMBL" id="ML742054">
    <property type="protein sequence ID" value="KAE8152376.1"/>
    <property type="molecule type" value="Genomic_DNA"/>
</dbReference>
<dbReference type="InterPro" id="IPR036291">
    <property type="entry name" value="NAD(P)-bd_dom_sf"/>
</dbReference>
<dbReference type="Gene3D" id="3.90.25.10">
    <property type="entry name" value="UDP-galactose 4-epimerase, domain 1"/>
    <property type="match status" value="1"/>
</dbReference>